<dbReference type="AlphaFoldDB" id="A0A6L3W4Z5"/>
<evidence type="ECO:0000313" key="2">
    <source>
        <dbReference type="Proteomes" id="UP000483004"/>
    </source>
</evidence>
<gene>
    <name evidence="1" type="ORF">F9B16_03220</name>
</gene>
<name>A0A6L3W4Z5_9ACTN</name>
<reference evidence="1 2" key="1">
    <citation type="submission" date="2019-09" db="EMBL/GenBank/DDBJ databases">
        <title>Actinomadura physcomitrii sp. nov., a novel actinomycete isolated from moss [Physcomitrium sphaericum (Ludw) Fuernr].</title>
        <authorList>
            <person name="Liu C."/>
            <person name="Zhuang X."/>
        </authorList>
    </citation>
    <scope>NUCLEOTIDE SEQUENCE [LARGE SCALE GENOMIC DNA]</scope>
    <source>
        <strain evidence="1 2">CYP1-1B</strain>
    </source>
</reference>
<sequence>MAALAIVSDGGPESRDATARFALLEARVGGIVRVPHVRQLRLVEDPTEVVLPGKARHAIEQLRRLVGDASDGKAVRRREVGCH</sequence>
<protein>
    <submittedName>
        <fullName evidence="1">Uncharacterized protein</fullName>
    </submittedName>
</protein>
<dbReference type="EMBL" id="WBMR01000004">
    <property type="protein sequence ID" value="KAB2388694.1"/>
    <property type="molecule type" value="Genomic_DNA"/>
</dbReference>
<dbReference type="Proteomes" id="UP000483004">
    <property type="component" value="Unassembled WGS sequence"/>
</dbReference>
<proteinExistence type="predicted"/>
<dbReference type="RefSeq" id="WP_151538288.1">
    <property type="nucleotide sequence ID" value="NZ_WBMR01000004.1"/>
</dbReference>
<evidence type="ECO:0000313" key="1">
    <source>
        <dbReference type="EMBL" id="KAB2388694.1"/>
    </source>
</evidence>
<dbReference type="OrthoDB" id="3428863at2"/>
<comment type="caution">
    <text evidence="1">The sequence shown here is derived from an EMBL/GenBank/DDBJ whole genome shotgun (WGS) entry which is preliminary data.</text>
</comment>
<keyword evidence="2" id="KW-1185">Reference proteome</keyword>
<organism evidence="1 2">
    <name type="scientific">Actinomadura montaniterrae</name>
    <dbReference type="NCBI Taxonomy" id="1803903"/>
    <lineage>
        <taxon>Bacteria</taxon>
        <taxon>Bacillati</taxon>
        <taxon>Actinomycetota</taxon>
        <taxon>Actinomycetes</taxon>
        <taxon>Streptosporangiales</taxon>
        <taxon>Thermomonosporaceae</taxon>
        <taxon>Actinomadura</taxon>
    </lineage>
</organism>
<accession>A0A6L3W4Z5</accession>